<feature type="compositionally biased region" description="Polar residues" evidence="1">
    <location>
        <begin position="89"/>
        <end position="103"/>
    </location>
</feature>
<name>A0A1R2C9Q5_9CILI</name>
<organism evidence="2 3">
    <name type="scientific">Stentor coeruleus</name>
    <dbReference type="NCBI Taxonomy" id="5963"/>
    <lineage>
        <taxon>Eukaryota</taxon>
        <taxon>Sar</taxon>
        <taxon>Alveolata</taxon>
        <taxon>Ciliophora</taxon>
        <taxon>Postciliodesmatophora</taxon>
        <taxon>Heterotrichea</taxon>
        <taxon>Heterotrichida</taxon>
        <taxon>Stentoridae</taxon>
        <taxon>Stentor</taxon>
    </lineage>
</organism>
<comment type="caution">
    <text evidence="2">The sequence shown here is derived from an EMBL/GenBank/DDBJ whole genome shotgun (WGS) entry which is preliminary data.</text>
</comment>
<dbReference type="OrthoDB" id="196367at2759"/>
<dbReference type="Gene3D" id="3.30.470.20">
    <property type="entry name" value="ATP-grasp fold, B domain"/>
    <property type="match status" value="1"/>
</dbReference>
<evidence type="ECO:0000313" key="3">
    <source>
        <dbReference type="Proteomes" id="UP000187209"/>
    </source>
</evidence>
<proteinExistence type="predicted"/>
<dbReference type="InterPro" id="IPR004344">
    <property type="entry name" value="TTL/TTLL_fam"/>
</dbReference>
<dbReference type="SUPFAM" id="SSF56059">
    <property type="entry name" value="Glutathione synthetase ATP-binding domain-like"/>
    <property type="match status" value="1"/>
</dbReference>
<keyword evidence="3" id="KW-1185">Reference proteome</keyword>
<feature type="region of interest" description="Disordered" evidence="1">
    <location>
        <begin position="84"/>
        <end position="108"/>
    </location>
</feature>
<dbReference type="AlphaFoldDB" id="A0A1R2C9Q5"/>
<protein>
    <recommendedName>
        <fullName evidence="4">Tubulin-tyrosine ligase</fullName>
    </recommendedName>
</protein>
<accession>A0A1R2C9Q5</accession>
<reference evidence="2 3" key="1">
    <citation type="submission" date="2016-11" db="EMBL/GenBank/DDBJ databases">
        <title>The macronuclear genome of Stentor coeruleus: a giant cell with tiny introns.</title>
        <authorList>
            <person name="Slabodnick M."/>
            <person name="Ruby J.G."/>
            <person name="Reiff S.B."/>
            <person name="Swart E.C."/>
            <person name="Gosai S."/>
            <person name="Prabakaran S."/>
            <person name="Witkowska E."/>
            <person name="Larue G.E."/>
            <person name="Fisher S."/>
            <person name="Freeman R.M."/>
            <person name="Gunawardena J."/>
            <person name="Chu W."/>
            <person name="Stover N.A."/>
            <person name="Gregory B.D."/>
            <person name="Nowacki M."/>
            <person name="Derisi J."/>
            <person name="Roy S.W."/>
            <person name="Marshall W.F."/>
            <person name="Sood P."/>
        </authorList>
    </citation>
    <scope>NUCLEOTIDE SEQUENCE [LARGE SCALE GENOMIC DNA]</scope>
    <source>
        <strain evidence="2">WM001</strain>
    </source>
</reference>
<evidence type="ECO:0000256" key="1">
    <source>
        <dbReference type="SAM" id="MobiDB-lite"/>
    </source>
</evidence>
<dbReference type="PROSITE" id="PS51221">
    <property type="entry name" value="TTL"/>
    <property type="match status" value="1"/>
</dbReference>
<gene>
    <name evidence="2" type="ORF">SteCoe_12889</name>
</gene>
<evidence type="ECO:0000313" key="2">
    <source>
        <dbReference type="EMBL" id="OMJ85700.1"/>
    </source>
</evidence>
<dbReference type="Proteomes" id="UP000187209">
    <property type="component" value="Unassembled WGS sequence"/>
</dbReference>
<dbReference type="Pfam" id="PF03133">
    <property type="entry name" value="TTL"/>
    <property type="match status" value="1"/>
</dbReference>
<dbReference type="EMBL" id="MPUH01000228">
    <property type="protein sequence ID" value="OMJ85700.1"/>
    <property type="molecule type" value="Genomic_DNA"/>
</dbReference>
<evidence type="ECO:0008006" key="4">
    <source>
        <dbReference type="Google" id="ProtNLM"/>
    </source>
</evidence>
<dbReference type="PANTHER" id="PTHR46069:SF1">
    <property type="entry name" value="CHROMOSOME UNDETERMINED SCAFFOLD_125, WHOLE GENOME SHOTGUN SEQUENCE"/>
    <property type="match status" value="1"/>
</dbReference>
<sequence length="649" mass="75687">MDISIERKAEDPRYKSPFCIVPTSPSAFYEVPNHFPTWSKGGLSQCLPRRFKQVIPKTFQVPNFCIGAFSSNVSANALESPCQKKASLPRNSVNSPSVGQTRTLPKEKDYTKTKSKMLSLCEELELSVRKIPSFQVKGVPTPTHTKYDIIKTINPLKILGNFPKKTHVRILTGEVRKPKKFQIDIPEIIEQDKRKNKMWIFMYFLDIIRASNGLSLQIEETRNYKFYVGPGNNSNLIVRLMRSSPGWSKTDSRKEANFVWTSLKHKKTLKKLTHGKNMILNKGINIKLPRNRIADAEKFGYQSLVNSKYYCKLETIPISSNSIKICNKLEKNQHICSKKLMFYNLRNFYTKKGKNIFDVVPVTFHVKSTGKDKNFLEFMEYYKEQEKKKMNNIWIIKPGENTNRVASSLEEIIELFQDKISIHTCIIQKYIERPLLVNKRKFDIRCFALMTSVNSNIQGYFYTEGYIRTSSKKFSTKHLENKYIHLTNDAVQKKSEDYGKYEAGNKISYNDLQNYKNTTYPKANINFENDIQKKIKNIVRQSFKAVYDKIDQYKRLHSFELFGYDFMIDEDFNVWLIEANTNPCLKTECAFLSRIIPAGLENTLCLFLDQLFPPPQESKKTMWWLEDINIENKFELVFNAIDSYKNFIG</sequence>
<dbReference type="PANTHER" id="PTHR46069">
    <property type="entry name" value="TUBULIN TYROSINE LIGASE"/>
    <property type="match status" value="1"/>
</dbReference>